<evidence type="ECO:0000256" key="1">
    <source>
        <dbReference type="SAM" id="MobiDB-lite"/>
    </source>
</evidence>
<protein>
    <submittedName>
        <fullName evidence="3">Chitinase 3</fullName>
    </submittedName>
</protein>
<proteinExistence type="predicted"/>
<reference evidence="3 4" key="1">
    <citation type="submission" date="2020-11" db="EMBL/GenBank/DDBJ databases">
        <title>Kefir isolates.</title>
        <authorList>
            <person name="Marcisauskas S."/>
            <person name="Kim Y."/>
            <person name="Blasche S."/>
        </authorList>
    </citation>
    <scope>NUCLEOTIDE SEQUENCE [LARGE SCALE GENOMIC DNA]</scope>
    <source>
        <strain evidence="3 4">OG2</strain>
    </source>
</reference>
<dbReference type="EMBL" id="PUHR01000339">
    <property type="protein sequence ID" value="KAG0654495.1"/>
    <property type="molecule type" value="Genomic_DNA"/>
</dbReference>
<dbReference type="Proteomes" id="UP000750334">
    <property type="component" value="Unassembled WGS sequence"/>
</dbReference>
<evidence type="ECO:0000256" key="2">
    <source>
        <dbReference type="SAM" id="Phobius"/>
    </source>
</evidence>
<keyword evidence="4" id="KW-1185">Reference proteome</keyword>
<feature type="region of interest" description="Disordered" evidence="1">
    <location>
        <begin position="130"/>
        <end position="151"/>
    </location>
</feature>
<dbReference type="OrthoDB" id="4062958at2759"/>
<gene>
    <name evidence="3" type="primary">CHT3</name>
    <name evidence="3" type="ORF">C6P45_003361</name>
</gene>
<keyword evidence="2" id="KW-0812">Transmembrane</keyword>
<comment type="caution">
    <text evidence="3">The sequence shown here is derived from an EMBL/GenBank/DDBJ whole genome shotgun (WGS) entry which is preliminary data.</text>
</comment>
<organism evidence="3 4">
    <name type="scientific">Maudiozyma exigua</name>
    <name type="common">Yeast</name>
    <name type="synonym">Kazachstania exigua</name>
    <dbReference type="NCBI Taxonomy" id="34358"/>
    <lineage>
        <taxon>Eukaryota</taxon>
        <taxon>Fungi</taxon>
        <taxon>Dikarya</taxon>
        <taxon>Ascomycota</taxon>
        <taxon>Saccharomycotina</taxon>
        <taxon>Saccharomycetes</taxon>
        <taxon>Saccharomycetales</taxon>
        <taxon>Saccharomycetaceae</taxon>
        <taxon>Maudiozyma</taxon>
    </lineage>
</organism>
<keyword evidence="2" id="KW-1133">Transmembrane helix</keyword>
<feature type="transmembrane region" description="Helical" evidence="2">
    <location>
        <begin position="286"/>
        <end position="311"/>
    </location>
</feature>
<evidence type="ECO:0000313" key="4">
    <source>
        <dbReference type="Proteomes" id="UP000750334"/>
    </source>
</evidence>
<name>A0A9P7B285_MAUEX</name>
<keyword evidence="2" id="KW-0472">Membrane</keyword>
<dbReference type="AlphaFoldDB" id="A0A9P7B285"/>
<sequence length="426" mass="46128">MQTANVTITLDTTVQPSDVMSDTTNQLTDDTLSTTLTDKNTLNTETTMISLTSSTSIPTTPLETMIHSSINSSISTTSIQSHNLNDTNIINNGLTSSLSSVLSSLSSSINHSHNRIQFPSTQIIYSTTIPSNSQSTTSTSSKIPTSSSSLLSSEIRQNSRVSVIMITTTVSPSSTYGMSSNTDSSSKESVVTQTLTITPSLSPLFSISTGSTRDYLIYTQEYLFTDSDTTFTTGLLQTTTMKKSASGITLPTGIVTKPVSYYKAYVDGSLDSGGSTSSTSGHHKSVIIGSVVGSVLGAAILLLLGVLYYMFIRNKRSNNGKFTPSGKQSDLYMDDTMVNDITMNNEKSGDPFKNEFQFNERVPGQIPVPEDPLDYSVSMRDSSDFQFNPESSIDMISNENNGSYEVNSNAYSYTRSITDWRNDTHL</sequence>
<evidence type="ECO:0000313" key="3">
    <source>
        <dbReference type="EMBL" id="KAG0654495.1"/>
    </source>
</evidence>
<accession>A0A9P7B285</accession>